<dbReference type="NCBIfam" id="TIGR00254">
    <property type="entry name" value="GGDEF"/>
    <property type="match status" value="1"/>
</dbReference>
<dbReference type="Pfam" id="PF00989">
    <property type="entry name" value="PAS"/>
    <property type="match status" value="1"/>
</dbReference>
<dbReference type="CDD" id="cd00130">
    <property type="entry name" value="PAS"/>
    <property type="match status" value="1"/>
</dbReference>
<dbReference type="PANTHER" id="PTHR44757">
    <property type="entry name" value="DIGUANYLATE CYCLASE DGCP"/>
    <property type="match status" value="1"/>
</dbReference>
<dbReference type="Proteomes" id="UP001233673">
    <property type="component" value="Unassembled WGS sequence"/>
</dbReference>
<proteinExistence type="predicted"/>
<dbReference type="InterPro" id="IPR000160">
    <property type="entry name" value="GGDEF_dom"/>
</dbReference>
<dbReference type="Pfam" id="PF00563">
    <property type="entry name" value="EAL"/>
    <property type="match status" value="1"/>
</dbReference>
<dbReference type="Pfam" id="PF00990">
    <property type="entry name" value="GGDEF"/>
    <property type="match status" value="1"/>
</dbReference>
<dbReference type="PANTHER" id="PTHR44757:SF2">
    <property type="entry name" value="BIOFILM ARCHITECTURE MAINTENANCE PROTEIN MBAA"/>
    <property type="match status" value="1"/>
</dbReference>
<evidence type="ECO:0000256" key="1">
    <source>
        <dbReference type="SAM" id="Phobius"/>
    </source>
</evidence>
<dbReference type="InterPro" id="IPR035919">
    <property type="entry name" value="EAL_sf"/>
</dbReference>
<feature type="transmembrane region" description="Helical" evidence="1">
    <location>
        <begin position="107"/>
        <end position="124"/>
    </location>
</feature>
<dbReference type="SMART" id="SM00052">
    <property type="entry name" value="EAL"/>
    <property type="match status" value="1"/>
</dbReference>
<feature type="transmembrane region" description="Helical" evidence="1">
    <location>
        <begin position="199"/>
        <end position="220"/>
    </location>
</feature>
<dbReference type="SMART" id="SM00091">
    <property type="entry name" value="PAS"/>
    <property type="match status" value="1"/>
</dbReference>
<sequence length="943" mass="99023">MSTWPEQPGGRHVFVPSHPWLRPAPRLPVAVQVPAAREDARCRRESATAFAVLGLLAALTVAVQLLSGPLAHRTTPLLLALSSAVAAGVVVRHGNRLDRRSRRPWRALALVAALLVCGQLVSVVDPGGAHAQSIWAHVPQVLAVPLAVASCLSLLPPRAGRRPGVRELLDGAVVLVALVLVGSLVLSDAVAGRRGPVDTLLAVGYPVSGALLCGVALMAVSRVPRVRRRSAVWLLVTMVALVVVAIAGALANVVGDAASGVLTVVAWSGMLAAAVRAVDEDPGQPVTGAGEPAVPALLAVVLGHPTSYGVAGVVVALLSAGHAFTLLEQGLVVLLVLLMSVRGLLWAADDARLTRRLAQTEAYFRALAASAEDVTVVLDDDGRVHWVSGAVHSQLGWSERELTGRRLADLVDADDGVVLEDVLRGSVPADPAALPPTVRMVTRGGDRRDVELSGAARAGVPGSALRAGLVLHLRDVTAHRSTQRELERMAWTDYLTGLPNRARFLSSLEDARGRAAEGRPSCVLLVDLDGFKAVNDVAGHEAGDALLTQVADQLRTGAREQDLVARLGGDEFALLVPGGLQEATGLAERLVVSLDRPFRAPSPDGQGAGPRFAVSGSIGLAELDPAADVSATVRQADLALRAAKAAGKRCVRSSGEAVDAAVGRRTRLARDLPAAIAEGQLRVLYQPVVGVHDRRVLGLEALVRWEHPLLGTVPPDEFIPLAEEDGLIVPLQRWVLRVATEQAAVLLADGWDVQTGVNVSVRHLQAGCLAPDVAAVLAAAQLPADKLILEITESVLLDAHEGALGDLETLRGMGVVLSLDDFGRGWSSLAYLARLPVQILKMDREFVAGIDTDPRGRALVASVVELGRALGMDVVAEGVETEAQLAELQAMDCRYLQGYLFGRPMPFAELRALLAGFDDSVLDVPEPPATKMDGGVHLVGRDG</sequence>
<dbReference type="Gene3D" id="3.20.20.450">
    <property type="entry name" value="EAL domain"/>
    <property type="match status" value="1"/>
</dbReference>
<gene>
    <name evidence="5" type="ORF">QOZ88_11195</name>
</gene>
<dbReference type="PROSITE" id="PS50887">
    <property type="entry name" value="GGDEF"/>
    <property type="match status" value="1"/>
</dbReference>
<evidence type="ECO:0000259" key="4">
    <source>
        <dbReference type="PROSITE" id="PS50887"/>
    </source>
</evidence>
<organism evidence="5 6">
    <name type="scientific">Blastococcus carthaginiensis</name>
    <dbReference type="NCBI Taxonomy" id="3050034"/>
    <lineage>
        <taxon>Bacteria</taxon>
        <taxon>Bacillati</taxon>
        <taxon>Actinomycetota</taxon>
        <taxon>Actinomycetes</taxon>
        <taxon>Geodermatophilales</taxon>
        <taxon>Geodermatophilaceae</taxon>
        <taxon>Blastococcus</taxon>
    </lineage>
</organism>
<evidence type="ECO:0000313" key="5">
    <source>
        <dbReference type="EMBL" id="MDP5183204.1"/>
    </source>
</evidence>
<feature type="transmembrane region" description="Helical" evidence="1">
    <location>
        <begin position="136"/>
        <end position="156"/>
    </location>
</feature>
<dbReference type="InterPro" id="IPR013767">
    <property type="entry name" value="PAS_fold"/>
</dbReference>
<feature type="transmembrane region" description="Helical" evidence="1">
    <location>
        <begin position="168"/>
        <end position="187"/>
    </location>
</feature>
<keyword evidence="1" id="KW-0812">Transmembrane</keyword>
<dbReference type="Gene3D" id="3.30.70.270">
    <property type="match status" value="1"/>
</dbReference>
<dbReference type="InterPro" id="IPR000014">
    <property type="entry name" value="PAS"/>
</dbReference>
<feature type="domain" description="PAS" evidence="2">
    <location>
        <begin position="360"/>
        <end position="430"/>
    </location>
</feature>
<dbReference type="CDD" id="cd01948">
    <property type="entry name" value="EAL"/>
    <property type="match status" value="1"/>
</dbReference>
<dbReference type="InterPro" id="IPR035965">
    <property type="entry name" value="PAS-like_dom_sf"/>
</dbReference>
<dbReference type="SUPFAM" id="SSF55785">
    <property type="entry name" value="PYP-like sensor domain (PAS domain)"/>
    <property type="match status" value="1"/>
</dbReference>
<feature type="transmembrane region" description="Helical" evidence="1">
    <location>
        <begin position="232"/>
        <end position="251"/>
    </location>
</feature>
<accession>A0ABT9IDH9</accession>
<keyword evidence="1" id="KW-0472">Membrane</keyword>
<feature type="transmembrane region" description="Helical" evidence="1">
    <location>
        <begin position="296"/>
        <end position="318"/>
    </location>
</feature>
<dbReference type="InterPro" id="IPR052155">
    <property type="entry name" value="Biofilm_reg_signaling"/>
</dbReference>
<dbReference type="InterPro" id="IPR001633">
    <property type="entry name" value="EAL_dom"/>
</dbReference>
<dbReference type="SUPFAM" id="SSF55073">
    <property type="entry name" value="Nucleotide cyclase"/>
    <property type="match status" value="1"/>
</dbReference>
<name>A0ABT9IDH9_9ACTN</name>
<dbReference type="InterPro" id="IPR043128">
    <property type="entry name" value="Rev_trsase/Diguanyl_cyclase"/>
</dbReference>
<dbReference type="Gene3D" id="3.30.450.20">
    <property type="entry name" value="PAS domain"/>
    <property type="match status" value="1"/>
</dbReference>
<dbReference type="PROSITE" id="PS50883">
    <property type="entry name" value="EAL"/>
    <property type="match status" value="1"/>
</dbReference>
<dbReference type="CDD" id="cd01949">
    <property type="entry name" value="GGDEF"/>
    <property type="match status" value="1"/>
</dbReference>
<evidence type="ECO:0000259" key="3">
    <source>
        <dbReference type="PROSITE" id="PS50883"/>
    </source>
</evidence>
<comment type="caution">
    <text evidence="5">The sequence shown here is derived from an EMBL/GenBank/DDBJ whole genome shotgun (WGS) entry which is preliminary data.</text>
</comment>
<keyword evidence="1" id="KW-1133">Transmembrane helix</keyword>
<dbReference type="EMBL" id="JASNFN010000011">
    <property type="protein sequence ID" value="MDP5183204.1"/>
    <property type="molecule type" value="Genomic_DNA"/>
</dbReference>
<protein>
    <submittedName>
        <fullName evidence="5">EAL domain-containing protein</fullName>
    </submittedName>
</protein>
<dbReference type="SUPFAM" id="SSF141868">
    <property type="entry name" value="EAL domain-like"/>
    <property type="match status" value="1"/>
</dbReference>
<feature type="transmembrane region" description="Helical" evidence="1">
    <location>
        <begin position="47"/>
        <end position="65"/>
    </location>
</feature>
<evidence type="ECO:0000313" key="6">
    <source>
        <dbReference type="Proteomes" id="UP001233673"/>
    </source>
</evidence>
<feature type="transmembrane region" description="Helical" evidence="1">
    <location>
        <begin position="330"/>
        <end position="348"/>
    </location>
</feature>
<feature type="domain" description="EAL" evidence="3">
    <location>
        <begin position="665"/>
        <end position="918"/>
    </location>
</feature>
<feature type="transmembrane region" description="Helical" evidence="1">
    <location>
        <begin position="77"/>
        <end position="95"/>
    </location>
</feature>
<dbReference type="SMART" id="SM00267">
    <property type="entry name" value="GGDEF"/>
    <property type="match status" value="1"/>
</dbReference>
<dbReference type="PROSITE" id="PS50112">
    <property type="entry name" value="PAS"/>
    <property type="match status" value="1"/>
</dbReference>
<dbReference type="InterPro" id="IPR029787">
    <property type="entry name" value="Nucleotide_cyclase"/>
</dbReference>
<feature type="domain" description="GGDEF" evidence="4">
    <location>
        <begin position="519"/>
        <end position="656"/>
    </location>
</feature>
<evidence type="ECO:0000259" key="2">
    <source>
        <dbReference type="PROSITE" id="PS50112"/>
    </source>
</evidence>
<dbReference type="RefSeq" id="WP_305999848.1">
    <property type="nucleotide sequence ID" value="NZ_JASNFN010000011.1"/>
</dbReference>
<dbReference type="NCBIfam" id="TIGR00229">
    <property type="entry name" value="sensory_box"/>
    <property type="match status" value="1"/>
</dbReference>
<reference evidence="6" key="1">
    <citation type="submission" date="2023-05" db="EMBL/GenBank/DDBJ databases">
        <title>Draft genome of Pseudofrankia sp. BMG5.37.</title>
        <authorList>
            <person name="Gtari M."/>
            <person name="Ghodhbane F."/>
            <person name="Sbissi I."/>
        </authorList>
    </citation>
    <scope>NUCLEOTIDE SEQUENCE [LARGE SCALE GENOMIC DNA]</scope>
    <source>
        <strain evidence="6">BMG 814</strain>
    </source>
</reference>
<keyword evidence="6" id="KW-1185">Reference proteome</keyword>